<dbReference type="GO" id="GO:0006814">
    <property type="term" value="P:sodium ion transport"/>
    <property type="evidence" value="ECO:0007669"/>
    <property type="project" value="UniProtKB-UniRule"/>
</dbReference>
<dbReference type="InterPro" id="IPR007329">
    <property type="entry name" value="FMN-bd"/>
</dbReference>
<comment type="caution">
    <text evidence="16">Lacks conserved residue(s) required for the propagation of feature annotation.</text>
</comment>
<dbReference type="GO" id="GO:0005886">
    <property type="term" value="C:plasma membrane"/>
    <property type="evidence" value="ECO:0007669"/>
    <property type="project" value="UniProtKB-SubCell"/>
</dbReference>
<dbReference type="PIRSF" id="PIRSF009437">
    <property type="entry name" value="NQR-1_subunit_C"/>
    <property type="match status" value="1"/>
</dbReference>
<evidence type="ECO:0000256" key="10">
    <source>
        <dbReference type="ARBA" id="ARBA00023027"/>
    </source>
</evidence>
<evidence type="ECO:0000256" key="17">
    <source>
        <dbReference type="PIRNR" id="PIRNR009437"/>
    </source>
</evidence>
<evidence type="ECO:0000256" key="11">
    <source>
        <dbReference type="ARBA" id="ARBA00023053"/>
    </source>
</evidence>
<evidence type="ECO:0000256" key="5">
    <source>
        <dbReference type="ARBA" id="ARBA00022630"/>
    </source>
</evidence>
<comment type="catalytic activity">
    <reaction evidence="16 17">
        <text>a ubiquinone + n Na(+)(in) + NADH + H(+) = a ubiquinol + n Na(+)(out) + NAD(+)</text>
        <dbReference type="Rhea" id="RHEA:47748"/>
        <dbReference type="Rhea" id="RHEA-COMP:9565"/>
        <dbReference type="Rhea" id="RHEA-COMP:9566"/>
        <dbReference type="ChEBI" id="CHEBI:15378"/>
        <dbReference type="ChEBI" id="CHEBI:16389"/>
        <dbReference type="ChEBI" id="CHEBI:17976"/>
        <dbReference type="ChEBI" id="CHEBI:29101"/>
        <dbReference type="ChEBI" id="CHEBI:57540"/>
        <dbReference type="ChEBI" id="CHEBI:57945"/>
        <dbReference type="EC" id="7.2.1.1"/>
    </reaction>
</comment>
<evidence type="ECO:0000256" key="9">
    <source>
        <dbReference type="ARBA" id="ARBA00022989"/>
    </source>
</evidence>
<protein>
    <recommendedName>
        <fullName evidence="16 17">Na(+)-translocating NADH-quinone reductase subunit C</fullName>
        <shortName evidence="16 17">Na(+)-NQR subunit C</shortName>
        <shortName evidence="16 17">Na(+)-translocating NQR subunit C</shortName>
        <ecNumber evidence="16 17">7.2.1.1</ecNumber>
    </recommendedName>
    <alternativeName>
        <fullName evidence="16 17">NQR complex subunit C</fullName>
    </alternativeName>
    <alternativeName>
        <fullName evidence="16 17">NQR-1 subunit C</fullName>
    </alternativeName>
</protein>
<comment type="cofactor">
    <cofactor evidence="16 17">
        <name>FMN</name>
        <dbReference type="ChEBI" id="CHEBI:58210"/>
    </cofactor>
</comment>
<evidence type="ECO:0000256" key="12">
    <source>
        <dbReference type="ARBA" id="ARBA00023065"/>
    </source>
</evidence>
<dbReference type="NCBIfam" id="TIGR01938">
    <property type="entry name" value="nqrC"/>
    <property type="match status" value="1"/>
</dbReference>
<evidence type="ECO:0000256" key="14">
    <source>
        <dbReference type="ARBA" id="ARBA00023136"/>
    </source>
</evidence>
<comment type="subcellular location">
    <subcellularLocation>
        <location evidence="16">Cell membrane</location>
        <topology evidence="16">Single-pass membrane protein</topology>
    </subcellularLocation>
</comment>
<dbReference type="SMART" id="SM00900">
    <property type="entry name" value="FMN_bind"/>
    <property type="match status" value="1"/>
</dbReference>
<keyword evidence="15 16" id="KW-0739">Sodium transport</keyword>
<dbReference type="EC" id="7.2.1.1" evidence="16 17"/>
<keyword evidence="6 16" id="KW-0288">FMN</keyword>
<dbReference type="InterPro" id="IPR010204">
    <property type="entry name" value="NqrC"/>
</dbReference>
<gene>
    <name evidence="16" type="primary">nqrC</name>
    <name evidence="19" type="ORF">SAMN02745753_00386</name>
</gene>
<feature type="domain" description="FMN-binding" evidence="18">
    <location>
        <begin position="150"/>
        <end position="251"/>
    </location>
</feature>
<keyword evidence="2 16" id="KW-1003">Cell membrane</keyword>
<dbReference type="NCBIfam" id="NF003749">
    <property type="entry name" value="PRK05346.1-5"/>
    <property type="match status" value="1"/>
</dbReference>
<evidence type="ECO:0000256" key="16">
    <source>
        <dbReference type="HAMAP-Rule" id="MF_00427"/>
    </source>
</evidence>
<evidence type="ECO:0000313" key="19">
    <source>
        <dbReference type="EMBL" id="SHE48440.1"/>
    </source>
</evidence>
<evidence type="ECO:0000256" key="4">
    <source>
        <dbReference type="ARBA" id="ARBA00022553"/>
    </source>
</evidence>
<dbReference type="EMBL" id="FQVF01000002">
    <property type="protein sequence ID" value="SHE48440.1"/>
    <property type="molecule type" value="Genomic_DNA"/>
</dbReference>
<keyword evidence="7 16" id="KW-0812">Transmembrane</keyword>
<reference evidence="20" key="1">
    <citation type="submission" date="2016-11" db="EMBL/GenBank/DDBJ databases">
        <authorList>
            <person name="Varghese N."/>
            <person name="Submissions S."/>
        </authorList>
    </citation>
    <scope>NUCLEOTIDE SEQUENCE [LARGE SCALE GENOMIC DNA]</scope>
    <source>
        <strain evidence="20">DSM 16579</strain>
    </source>
</reference>
<comment type="function">
    <text evidence="16">NQR complex catalyzes the reduction of ubiquinone-1 to ubiquinol by two successive reactions, coupled with the transport of Na(+) ions from the cytoplasm to the periplasm. NqrA to NqrE are probably involved in the second step, the conversion of ubisemiquinone to ubiquinol.</text>
</comment>
<keyword evidence="14 16" id="KW-0472">Membrane</keyword>
<organism evidence="19 20">
    <name type="scientific">Marinomonas polaris DSM 16579</name>
    <dbReference type="NCBI Taxonomy" id="1122206"/>
    <lineage>
        <taxon>Bacteria</taxon>
        <taxon>Pseudomonadati</taxon>
        <taxon>Pseudomonadota</taxon>
        <taxon>Gammaproteobacteria</taxon>
        <taxon>Oceanospirillales</taxon>
        <taxon>Oceanospirillaceae</taxon>
        <taxon>Marinomonas</taxon>
    </lineage>
</organism>
<evidence type="ECO:0000256" key="8">
    <source>
        <dbReference type="ARBA" id="ARBA00022967"/>
    </source>
</evidence>
<dbReference type="PANTHER" id="PTHR37838:SF1">
    <property type="entry name" value="NA(+)-TRANSLOCATING NADH-QUINONE REDUCTASE SUBUNIT C"/>
    <property type="match status" value="1"/>
</dbReference>
<dbReference type="HAMAP" id="MF_00427">
    <property type="entry name" value="NqrC"/>
    <property type="match status" value="1"/>
</dbReference>
<comment type="subunit">
    <text evidence="16 17">Composed of six subunits; NqrA, NqrB, NqrC, NqrD, NqrE and NqrF.</text>
</comment>
<dbReference type="GO" id="GO:0016655">
    <property type="term" value="F:oxidoreductase activity, acting on NAD(P)H, quinone or similar compound as acceptor"/>
    <property type="evidence" value="ECO:0007669"/>
    <property type="project" value="UniProtKB-UniRule"/>
</dbReference>
<keyword evidence="3" id="KW-0997">Cell inner membrane</keyword>
<evidence type="ECO:0000256" key="2">
    <source>
        <dbReference type="ARBA" id="ARBA00022475"/>
    </source>
</evidence>
<dbReference type="RefSeq" id="WP_072838020.1">
    <property type="nucleotide sequence ID" value="NZ_FQVF01000002.1"/>
</dbReference>
<name>A0A1M4TVG2_9GAMM</name>
<dbReference type="OrthoDB" id="9786835at2"/>
<proteinExistence type="inferred from homology"/>
<keyword evidence="12 16" id="KW-0406">Ion transport</keyword>
<dbReference type="Pfam" id="PF04205">
    <property type="entry name" value="FMN_bind"/>
    <property type="match status" value="1"/>
</dbReference>
<dbReference type="AlphaFoldDB" id="A0A1M4TVG2"/>
<dbReference type="Proteomes" id="UP000184517">
    <property type="component" value="Unassembled WGS sequence"/>
</dbReference>
<evidence type="ECO:0000259" key="18">
    <source>
        <dbReference type="SMART" id="SM00900"/>
    </source>
</evidence>
<keyword evidence="8 16" id="KW-1278">Translocase</keyword>
<evidence type="ECO:0000256" key="6">
    <source>
        <dbReference type="ARBA" id="ARBA00022643"/>
    </source>
</evidence>
<accession>A0A1M4TVG2</accession>
<dbReference type="STRING" id="1122206.SAMN02745753_00386"/>
<evidence type="ECO:0000256" key="1">
    <source>
        <dbReference type="ARBA" id="ARBA00022448"/>
    </source>
</evidence>
<keyword evidence="20" id="KW-1185">Reference proteome</keyword>
<keyword evidence="4 16" id="KW-0597">Phosphoprotein</keyword>
<dbReference type="PANTHER" id="PTHR37838">
    <property type="entry name" value="NA(+)-TRANSLOCATING NADH-QUINONE REDUCTASE SUBUNIT C"/>
    <property type="match status" value="1"/>
</dbReference>
<evidence type="ECO:0000256" key="15">
    <source>
        <dbReference type="ARBA" id="ARBA00023201"/>
    </source>
</evidence>
<keyword evidence="11 16" id="KW-0915">Sodium</keyword>
<keyword evidence="1 16" id="KW-0813">Transport</keyword>
<evidence type="ECO:0000313" key="20">
    <source>
        <dbReference type="Proteomes" id="UP000184517"/>
    </source>
</evidence>
<keyword evidence="10 16" id="KW-0520">NAD</keyword>
<keyword evidence="9 16" id="KW-1133">Transmembrane helix</keyword>
<dbReference type="GO" id="GO:0010181">
    <property type="term" value="F:FMN binding"/>
    <property type="evidence" value="ECO:0007669"/>
    <property type="project" value="UniProtKB-UniRule"/>
</dbReference>
<comment type="similarity">
    <text evidence="16 17">Belongs to the NqrC family.</text>
</comment>
<evidence type="ECO:0000256" key="13">
    <source>
        <dbReference type="ARBA" id="ARBA00023075"/>
    </source>
</evidence>
<keyword evidence="5 16" id="KW-0285">Flavoprotein</keyword>
<feature type="modified residue" description="FMN phosphoryl threonine" evidence="16">
    <location>
        <position position="234"/>
    </location>
</feature>
<evidence type="ECO:0000256" key="3">
    <source>
        <dbReference type="ARBA" id="ARBA00022519"/>
    </source>
</evidence>
<evidence type="ECO:0000256" key="7">
    <source>
        <dbReference type="ARBA" id="ARBA00022692"/>
    </source>
</evidence>
<sequence>MASSNDSIKKTIIVALSLCLVCSIFVAAAAVGLKPIQNTNKDLDRKRNILSAAGMLESGKSVDEIFESVESRVVNLQTGKFATQEELQAAGIKAATFDQKSAAKDPKLSIALKGEQDPAGIKRRSNFSVVYLVKSGDSIDRIILPVHGYGLWSTMYGFMALKNDFNTVIGFGFYDQGETPGLGGEVDNPNWKALWKGKEIYNEQGEAVIHLVKGGVDSSDPKAAYKVDGLSGATLTSRGVTHLVQYWLGQEGFGPFLSQLRSEGVQ</sequence>
<keyword evidence="13 16" id="KW-0830">Ubiquinone</keyword>